<feature type="transmembrane region" description="Helical" evidence="1">
    <location>
        <begin position="68"/>
        <end position="92"/>
    </location>
</feature>
<dbReference type="Gene3D" id="1.20.1070.10">
    <property type="entry name" value="Rhodopsin 7-helix transmembrane proteins"/>
    <property type="match status" value="1"/>
</dbReference>
<evidence type="ECO:0000313" key="3">
    <source>
        <dbReference type="Proteomes" id="UP000193642"/>
    </source>
</evidence>
<gene>
    <name evidence="2" type="ORF">BCR33DRAFT_724269</name>
</gene>
<keyword evidence="1" id="KW-0812">Transmembrane</keyword>
<keyword evidence="1" id="KW-0472">Membrane</keyword>
<evidence type="ECO:0000313" key="2">
    <source>
        <dbReference type="EMBL" id="ORY30746.1"/>
    </source>
</evidence>
<name>A0A1Y2B7T0_9FUNG</name>
<evidence type="ECO:0008006" key="4">
    <source>
        <dbReference type="Google" id="ProtNLM"/>
    </source>
</evidence>
<comment type="caution">
    <text evidence="2">The sequence shown here is derived from an EMBL/GenBank/DDBJ whole genome shotgun (WGS) entry which is preliminary data.</text>
</comment>
<reference evidence="2 3" key="1">
    <citation type="submission" date="2016-07" db="EMBL/GenBank/DDBJ databases">
        <title>Pervasive Adenine N6-methylation of Active Genes in Fungi.</title>
        <authorList>
            <consortium name="DOE Joint Genome Institute"/>
            <person name="Mondo S.J."/>
            <person name="Dannebaum R.O."/>
            <person name="Kuo R.C."/>
            <person name="Labutti K."/>
            <person name="Haridas S."/>
            <person name="Kuo A."/>
            <person name="Salamov A."/>
            <person name="Ahrendt S.R."/>
            <person name="Lipzen A."/>
            <person name="Sullivan W."/>
            <person name="Andreopoulos W.B."/>
            <person name="Clum A."/>
            <person name="Lindquist E."/>
            <person name="Daum C."/>
            <person name="Ramamoorthy G.K."/>
            <person name="Gryganskyi A."/>
            <person name="Culley D."/>
            <person name="Magnuson J.K."/>
            <person name="James T.Y."/>
            <person name="O'Malley M.A."/>
            <person name="Stajich J.E."/>
            <person name="Spatafora J.W."/>
            <person name="Visel A."/>
            <person name="Grigoriev I.V."/>
        </authorList>
    </citation>
    <scope>NUCLEOTIDE SEQUENCE [LARGE SCALE GENOMIC DNA]</scope>
    <source>
        <strain evidence="2 3">JEL800</strain>
    </source>
</reference>
<sequence>MLFSLCATVVVYLYTTTYFHSIKAIALVMNANRLEMSDSSVMSTAETLAEKLQDQSEDLGRIHIERKILIGCISLFSGLIICYMPSMVAHIISDFTEVPVDPVVVGYADAFSDLDTLVTPIVSLCFQTDFRNAVVEFYFTKQQRIRSNIFK</sequence>
<dbReference type="EMBL" id="MCGO01000081">
    <property type="protein sequence ID" value="ORY30746.1"/>
    <property type="molecule type" value="Genomic_DNA"/>
</dbReference>
<organism evidence="2 3">
    <name type="scientific">Rhizoclosmatium globosum</name>
    <dbReference type="NCBI Taxonomy" id="329046"/>
    <lineage>
        <taxon>Eukaryota</taxon>
        <taxon>Fungi</taxon>
        <taxon>Fungi incertae sedis</taxon>
        <taxon>Chytridiomycota</taxon>
        <taxon>Chytridiomycota incertae sedis</taxon>
        <taxon>Chytridiomycetes</taxon>
        <taxon>Chytridiales</taxon>
        <taxon>Chytriomycetaceae</taxon>
        <taxon>Rhizoclosmatium</taxon>
    </lineage>
</organism>
<dbReference type="AlphaFoldDB" id="A0A1Y2B7T0"/>
<evidence type="ECO:0000256" key="1">
    <source>
        <dbReference type="SAM" id="Phobius"/>
    </source>
</evidence>
<proteinExistence type="predicted"/>
<protein>
    <recommendedName>
        <fullName evidence="4">G protein-coupled receptor</fullName>
    </recommendedName>
</protein>
<dbReference type="Proteomes" id="UP000193642">
    <property type="component" value="Unassembled WGS sequence"/>
</dbReference>
<dbReference type="OrthoDB" id="2141286at2759"/>
<accession>A0A1Y2B7T0</accession>
<keyword evidence="3" id="KW-1185">Reference proteome</keyword>
<keyword evidence="1" id="KW-1133">Transmembrane helix</keyword>